<dbReference type="OrthoDB" id="1049195at2759"/>
<feature type="compositionally biased region" description="Acidic residues" evidence="3">
    <location>
        <begin position="408"/>
        <end position="434"/>
    </location>
</feature>
<keyword evidence="1 2" id="KW-0694">RNA-binding</keyword>
<name>A0A0D1Z0V7_9EURO</name>
<feature type="region of interest" description="Disordered" evidence="3">
    <location>
        <begin position="107"/>
        <end position="135"/>
    </location>
</feature>
<evidence type="ECO:0000256" key="2">
    <source>
        <dbReference type="PROSITE-ProRule" id="PRU00176"/>
    </source>
</evidence>
<dbReference type="PANTHER" id="PTHR23003">
    <property type="entry name" value="RNA RECOGNITION MOTIF RRM DOMAIN CONTAINING PROTEIN"/>
    <property type="match status" value="1"/>
</dbReference>
<evidence type="ECO:0000256" key="3">
    <source>
        <dbReference type="SAM" id="MobiDB-lite"/>
    </source>
</evidence>
<dbReference type="EMBL" id="KN847492">
    <property type="protein sequence ID" value="KIW21271.1"/>
    <property type="molecule type" value="Genomic_DNA"/>
</dbReference>
<dbReference type="PANTHER" id="PTHR23003:SF60">
    <property type="entry name" value="RNA BINDING PROTEIN (AFU_ORTHOLOGUE AFUA_1G02950)"/>
    <property type="match status" value="1"/>
</dbReference>
<feature type="domain" description="RRM" evidence="4">
    <location>
        <begin position="248"/>
        <end position="327"/>
    </location>
</feature>
<dbReference type="RefSeq" id="XP_016241487.1">
    <property type="nucleotide sequence ID" value="XM_016376211.1"/>
</dbReference>
<feature type="region of interest" description="Disordered" evidence="3">
    <location>
        <begin position="400"/>
        <end position="447"/>
    </location>
</feature>
<gene>
    <name evidence="5" type="ORF">PV08_01851</name>
</gene>
<dbReference type="SUPFAM" id="SSF54928">
    <property type="entry name" value="RNA-binding domain, RBD"/>
    <property type="match status" value="1"/>
</dbReference>
<organism evidence="5 6">
    <name type="scientific">Exophiala spinifera</name>
    <dbReference type="NCBI Taxonomy" id="91928"/>
    <lineage>
        <taxon>Eukaryota</taxon>
        <taxon>Fungi</taxon>
        <taxon>Dikarya</taxon>
        <taxon>Ascomycota</taxon>
        <taxon>Pezizomycotina</taxon>
        <taxon>Eurotiomycetes</taxon>
        <taxon>Chaetothyriomycetidae</taxon>
        <taxon>Chaetothyriales</taxon>
        <taxon>Herpotrichiellaceae</taxon>
        <taxon>Exophiala</taxon>
    </lineage>
</organism>
<dbReference type="GO" id="GO:0005634">
    <property type="term" value="C:nucleus"/>
    <property type="evidence" value="ECO:0007669"/>
    <property type="project" value="TreeGrafter"/>
</dbReference>
<dbReference type="STRING" id="91928.A0A0D1Z0V7"/>
<proteinExistence type="predicted"/>
<evidence type="ECO:0000256" key="1">
    <source>
        <dbReference type="ARBA" id="ARBA00022884"/>
    </source>
</evidence>
<protein>
    <recommendedName>
        <fullName evidence="4">RRM domain-containing protein</fullName>
    </recommendedName>
</protein>
<reference evidence="5 6" key="1">
    <citation type="submission" date="2015-01" db="EMBL/GenBank/DDBJ databases">
        <title>The Genome Sequence of Exophiala spinifera CBS89968.</title>
        <authorList>
            <consortium name="The Broad Institute Genomics Platform"/>
            <person name="Cuomo C."/>
            <person name="de Hoog S."/>
            <person name="Gorbushina A."/>
            <person name="Stielow B."/>
            <person name="Teixiera M."/>
            <person name="Abouelleil A."/>
            <person name="Chapman S.B."/>
            <person name="Priest M."/>
            <person name="Young S.K."/>
            <person name="Wortman J."/>
            <person name="Nusbaum C."/>
            <person name="Birren B."/>
        </authorList>
    </citation>
    <scope>NUCLEOTIDE SEQUENCE [LARGE SCALE GENOMIC DNA]</scope>
    <source>
        <strain evidence="5 6">CBS 89968</strain>
    </source>
</reference>
<evidence type="ECO:0000313" key="6">
    <source>
        <dbReference type="Proteomes" id="UP000053328"/>
    </source>
</evidence>
<dbReference type="SMART" id="SM00360">
    <property type="entry name" value="RRM"/>
    <property type="match status" value="1"/>
</dbReference>
<dbReference type="AlphaFoldDB" id="A0A0D1Z0V7"/>
<sequence length="447" mass="48083">MPREQRRARDVNRDDEQYIILVQDIPRHCRWQELKDMTRSLGGEQSLKAEVFATSDGSQLGHCTIKGRSAATQVYENFCVQGWNGKCVRVSLAVLEKPGILKTLEGPRKSRGATVETRVSPSFGHHPPPAGLTGSQTGSSCLQVYPNTYQFEAMSSQNQFYQRPTPARTAIVPSHASAGASRAPPSTPVAQVSPYSYPTRTISYPTVSAAMTYSPALVGAHSRQHSAVASKPSSLVSIDASRRDKSPNTILISRLPPQQSEKELRSLLEQYGSLVYLDIGPKTPTTEKAKGTANARFGCAAEAEAAVQGLNGCYLGGCKIKLRQEKPERTLSSRPGGKPTMPSPGREISIAHPTAVQSPHEAFYQMTQGKADRDTGNTGSSSPLSGPLIVDGARCLCTGAEGGYSAETQDDDSSDDDSDSSDEGEEKNNDDDDDVARTSDRVSGMKM</sequence>
<dbReference type="GO" id="GO:1990904">
    <property type="term" value="C:ribonucleoprotein complex"/>
    <property type="evidence" value="ECO:0007669"/>
    <property type="project" value="TreeGrafter"/>
</dbReference>
<dbReference type="VEuPathDB" id="FungiDB:PV08_01851"/>
<evidence type="ECO:0000259" key="4">
    <source>
        <dbReference type="PROSITE" id="PS50102"/>
    </source>
</evidence>
<dbReference type="Proteomes" id="UP000053328">
    <property type="component" value="Unassembled WGS sequence"/>
</dbReference>
<keyword evidence="6" id="KW-1185">Reference proteome</keyword>
<dbReference type="GeneID" id="27328934"/>
<feature type="region of interest" description="Disordered" evidence="3">
    <location>
        <begin position="366"/>
        <end position="386"/>
    </location>
</feature>
<dbReference type="HOGENOM" id="CLU_039191_0_0_1"/>
<dbReference type="InterPro" id="IPR000504">
    <property type="entry name" value="RRM_dom"/>
</dbReference>
<feature type="region of interest" description="Disordered" evidence="3">
    <location>
        <begin position="326"/>
        <end position="348"/>
    </location>
</feature>
<dbReference type="Gene3D" id="3.30.70.330">
    <property type="match status" value="1"/>
</dbReference>
<accession>A0A0D1Z0V7</accession>
<dbReference type="InterPro" id="IPR012677">
    <property type="entry name" value="Nucleotide-bd_a/b_plait_sf"/>
</dbReference>
<dbReference type="GO" id="GO:0003729">
    <property type="term" value="F:mRNA binding"/>
    <property type="evidence" value="ECO:0007669"/>
    <property type="project" value="TreeGrafter"/>
</dbReference>
<evidence type="ECO:0000313" key="5">
    <source>
        <dbReference type="EMBL" id="KIW21271.1"/>
    </source>
</evidence>
<dbReference type="GO" id="GO:0005737">
    <property type="term" value="C:cytoplasm"/>
    <property type="evidence" value="ECO:0007669"/>
    <property type="project" value="TreeGrafter"/>
</dbReference>
<dbReference type="InterPro" id="IPR050374">
    <property type="entry name" value="RRT5_SRSF_SR"/>
</dbReference>
<dbReference type="PROSITE" id="PS50102">
    <property type="entry name" value="RRM"/>
    <property type="match status" value="1"/>
</dbReference>
<dbReference type="Pfam" id="PF00076">
    <property type="entry name" value="RRM_1"/>
    <property type="match status" value="1"/>
</dbReference>
<dbReference type="InterPro" id="IPR035979">
    <property type="entry name" value="RBD_domain_sf"/>
</dbReference>
<dbReference type="CDD" id="cd00590">
    <property type="entry name" value="RRM_SF"/>
    <property type="match status" value="1"/>
</dbReference>